<evidence type="ECO:0000256" key="2">
    <source>
        <dbReference type="ARBA" id="ARBA00022679"/>
    </source>
</evidence>
<reference evidence="7 8" key="1">
    <citation type="submission" date="2020-02" db="EMBL/GenBank/DDBJ databases">
        <authorList>
            <person name="Kim M.K."/>
        </authorList>
    </citation>
    <scope>NUCLEOTIDE SEQUENCE [LARGE SCALE GENOMIC DNA]</scope>
    <source>
        <strain evidence="7 8">17J57-3</strain>
    </source>
</reference>
<dbReference type="Proteomes" id="UP000482155">
    <property type="component" value="Unassembled WGS sequence"/>
</dbReference>
<proteinExistence type="predicted"/>
<evidence type="ECO:0000256" key="3">
    <source>
        <dbReference type="ARBA" id="ARBA00022691"/>
    </source>
</evidence>
<dbReference type="InterPro" id="IPR012967">
    <property type="entry name" value="COMT_dimerisation"/>
</dbReference>
<keyword evidence="1" id="KW-0489">Methyltransferase</keyword>
<dbReference type="GO" id="GO:0008171">
    <property type="term" value="F:O-methyltransferase activity"/>
    <property type="evidence" value="ECO:0007669"/>
    <property type="project" value="InterPro"/>
</dbReference>
<evidence type="ECO:0000256" key="4">
    <source>
        <dbReference type="PIRSR" id="PIRSR005739-1"/>
    </source>
</evidence>
<dbReference type="Gene3D" id="1.10.10.10">
    <property type="entry name" value="Winged helix-like DNA-binding domain superfamily/Winged helix DNA-binding domain"/>
    <property type="match status" value="1"/>
</dbReference>
<dbReference type="GO" id="GO:0046983">
    <property type="term" value="F:protein dimerization activity"/>
    <property type="evidence" value="ECO:0007669"/>
    <property type="project" value="InterPro"/>
</dbReference>
<dbReference type="EMBL" id="JAAIVB010000045">
    <property type="protein sequence ID" value="NEX62128.1"/>
    <property type="molecule type" value="Genomic_DNA"/>
</dbReference>
<dbReference type="SUPFAM" id="SSF53335">
    <property type="entry name" value="S-adenosyl-L-methionine-dependent methyltransferases"/>
    <property type="match status" value="1"/>
</dbReference>
<dbReference type="InterPro" id="IPR036390">
    <property type="entry name" value="WH_DNA-bd_sf"/>
</dbReference>
<accession>A0A6B3SNQ0</accession>
<evidence type="ECO:0000259" key="5">
    <source>
        <dbReference type="Pfam" id="PF00891"/>
    </source>
</evidence>
<feature type="active site" description="Proton acceptor" evidence="4">
    <location>
        <position position="258"/>
    </location>
</feature>
<dbReference type="InterPro" id="IPR016461">
    <property type="entry name" value="COMT-like"/>
</dbReference>
<dbReference type="AlphaFoldDB" id="A0A6B3SNQ0"/>
<name>A0A6B3SNQ0_9BURK</name>
<keyword evidence="3" id="KW-0949">S-adenosyl-L-methionine</keyword>
<dbReference type="Gene3D" id="3.40.50.150">
    <property type="entry name" value="Vaccinia Virus protein VP39"/>
    <property type="match status" value="1"/>
</dbReference>
<evidence type="ECO:0008006" key="9">
    <source>
        <dbReference type="Google" id="ProtNLM"/>
    </source>
</evidence>
<dbReference type="Pfam" id="PF00891">
    <property type="entry name" value="Methyltransf_2"/>
    <property type="match status" value="1"/>
</dbReference>
<dbReference type="InterPro" id="IPR001077">
    <property type="entry name" value="COMT_C"/>
</dbReference>
<dbReference type="InterPro" id="IPR036388">
    <property type="entry name" value="WH-like_DNA-bd_sf"/>
</dbReference>
<dbReference type="PANTHER" id="PTHR43712">
    <property type="entry name" value="PUTATIVE (AFU_ORTHOLOGUE AFUA_4G14580)-RELATED"/>
    <property type="match status" value="1"/>
</dbReference>
<dbReference type="InterPro" id="IPR029063">
    <property type="entry name" value="SAM-dependent_MTases_sf"/>
</dbReference>
<evidence type="ECO:0000259" key="6">
    <source>
        <dbReference type="Pfam" id="PF08100"/>
    </source>
</evidence>
<feature type="domain" description="O-methyltransferase C-terminal" evidence="5">
    <location>
        <begin position="122"/>
        <end position="329"/>
    </location>
</feature>
<gene>
    <name evidence="7" type="ORF">G3574_13645</name>
</gene>
<evidence type="ECO:0000313" key="8">
    <source>
        <dbReference type="Proteomes" id="UP000482155"/>
    </source>
</evidence>
<evidence type="ECO:0000256" key="1">
    <source>
        <dbReference type="ARBA" id="ARBA00022603"/>
    </source>
</evidence>
<comment type="caution">
    <text evidence="7">The sequence shown here is derived from an EMBL/GenBank/DDBJ whole genome shotgun (WGS) entry which is preliminary data.</text>
</comment>
<keyword evidence="8" id="KW-1185">Reference proteome</keyword>
<protein>
    <recommendedName>
        <fullName evidence="9">Methyltransferase</fullName>
    </recommendedName>
</protein>
<dbReference type="CDD" id="cd02440">
    <property type="entry name" value="AdoMet_MTases"/>
    <property type="match status" value="1"/>
</dbReference>
<dbReference type="RefSeq" id="WP_163964037.1">
    <property type="nucleotide sequence ID" value="NZ_JAAIVB010000045.1"/>
</dbReference>
<dbReference type="Gene3D" id="1.10.287.1350">
    <property type="match status" value="1"/>
</dbReference>
<keyword evidence="2" id="KW-0808">Transferase</keyword>
<organism evidence="7 8">
    <name type="scientific">Noviherbaspirillum galbum</name>
    <dbReference type="NCBI Taxonomy" id="2709383"/>
    <lineage>
        <taxon>Bacteria</taxon>
        <taxon>Pseudomonadati</taxon>
        <taxon>Pseudomonadota</taxon>
        <taxon>Betaproteobacteria</taxon>
        <taxon>Burkholderiales</taxon>
        <taxon>Oxalobacteraceae</taxon>
        <taxon>Noviherbaspirillum</taxon>
    </lineage>
</organism>
<sequence length="352" mass="37602">MPGYSHDFQESKAAQAGGGSISLLDMAGAAWMTQVLYAACELGIPEALAGGEATTEAVARRCGCDADALGRLMGALATLRICGRDEHGQWWLAPLGKPLLGDHPESVRAWVLWWGRNLWSLWGELASCVRTGKSARQLLQGRTGYDHLDGNGEAARLFHEAMAGLTRIQSAAILRAYDFSGARRIVDIAGGNGALLFAILAAWPDAQGVLYDLPHAIQSACQGRGARSLHGRCTFASGSFFDAIPAGADLYLLKSIIHNWDDASSRQILENCARAMDGGSRLLVVERVLSEDGTSPAAAVRSDLNMLVSLGGKERSTATICGLLEQAGLEVARILPTSLEFTLFEAVRSHRQ</sequence>
<dbReference type="GO" id="GO:0032259">
    <property type="term" value="P:methylation"/>
    <property type="evidence" value="ECO:0007669"/>
    <property type="project" value="UniProtKB-KW"/>
</dbReference>
<feature type="domain" description="O-methyltransferase dimerisation" evidence="6">
    <location>
        <begin position="25"/>
        <end position="100"/>
    </location>
</feature>
<dbReference type="Pfam" id="PF08100">
    <property type="entry name" value="Dimerisation"/>
    <property type="match status" value="1"/>
</dbReference>
<dbReference type="SUPFAM" id="SSF46785">
    <property type="entry name" value="Winged helix' DNA-binding domain"/>
    <property type="match status" value="1"/>
</dbReference>
<dbReference type="PANTHER" id="PTHR43712:SF2">
    <property type="entry name" value="O-METHYLTRANSFERASE CICE"/>
    <property type="match status" value="1"/>
</dbReference>
<evidence type="ECO:0000313" key="7">
    <source>
        <dbReference type="EMBL" id="NEX62128.1"/>
    </source>
</evidence>
<dbReference type="PROSITE" id="PS51683">
    <property type="entry name" value="SAM_OMT_II"/>
    <property type="match status" value="1"/>
</dbReference>
<dbReference type="PIRSF" id="PIRSF005739">
    <property type="entry name" value="O-mtase"/>
    <property type="match status" value="1"/>
</dbReference>